<dbReference type="AlphaFoldDB" id="A0AAD7XFS1"/>
<dbReference type="SUPFAM" id="SSF56112">
    <property type="entry name" value="Protein kinase-like (PK-like)"/>
    <property type="match status" value="2"/>
</dbReference>
<evidence type="ECO:0000313" key="2">
    <source>
        <dbReference type="EMBL" id="KAJ8501698.1"/>
    </source>
</evidence>
<organism evidence="2 3">
    <name type="scientific">Trametes cubensis</name>
    <dbReference type="NCBI Taxonomy" id="1111947"/>
    <lineage>
        <taxon>Eukaryota</taxon>
        <taxon>Fungi</taxon>
        <taxon>Dikarya</taxon>
        <taxon>Basidiomycota</taxon>
        <taxon>Agaricomycotina</taxon>
        <taxon>Agaricomycetes</taxon>
        <taxon>Polyporales</taxon>
        <taxon>Polyporaceae</taxon>
        <taxon>Trametes</taxon>
    </lineage>
</organism>
<dbReference type="InterPro" id="IPR000719">
    <property type="entry name" value="Prot_kinase_dom"/>
</dbReference>
<evidence type="ECO:0000259" key="1">
    <source>
        <dbReference type="PROSITE" id="PS50011"/>
    </source>
</evidence>
<dbReference type="GO" id="GO:0005524">
    <property type="term" value="F:ATP binding"/>
    <property type="evidence" value="ECO:0007669"/>
    <property type="project" value="InterPro"/>
</dbReference>
<name>A0AAD7XFS1_9APHY</name>
<dbReference type="Gene3D" id="1.10.510.10">
    <property type="entry name" value="Transferase(Phosphotransferase) domain 1"/>
    <property type="match status" value="2"/>
</dbReference>
<evidence type="ECO:0000313" key="3">
    <source>
        <dbReference type="Proteomes" id="UP001215151"/>
    </source>
</evidence>
<gene>
    <name evidence="2" type="ORF">ONZ51_g462</name>
</gene>
<comment type="caution">
    <text evidence="2">The sequence shown here is derived from an EMBL/GenBank/DDBJ whole genome shotgun (WGS) entry which is preliminary data.</text>
</comment>
<accession>A0AAD7XFS1</accession>
<dbReference type="GO" id="GO:0004674">
    <property type="term" value="F:protein serine/threonine kinase activity"/>
    <property type="evidence" value="ECO:0007669"/>
    <property type="project" value="TreeGrafter"/>
</dbReference>
<dbReference type="EMBL" id="JAPEVG010000005">
    <property type="protein sequence ID" value="KAJ8501698.1"/>
    <property type="molecule type" value="Genomic_DNA"/>
</dbReference>
<dbReference type="PANTHER" id="PTHR44167:SF24">
    <property type="entry name" value="SERINE_THREONINE-PROTEIN KINASE CHK2"/>
    <property type="match status" value="1"/>
</dbReference>
<proteinExistence type="predicted"/>
<dbReference type="PANTHER" id="PTHR44167">
    <property type="entry name" value="OVARIAN-SPECIFIC SERINE/THREONINE-PROTEIN KINASE LOK-RELATED"/>
    <property type="match status" value="1"/>
</dbReference>
<reference evidence="2" key="1">
    <citation type="submission" date="2022-11" db="EMBL/GenBank/DDBJ databases">
        <title>Genome Sequence of Cubamyces cubensis.</title>
        <authorList>
            <person name="Buettner E."/>
        </authorList>
    </citation>
    <scope>NUCLEOTIDE SEQUENCE</scope>
    <source>
        <strain evidence="2">MPL-01</strain>
    </source>
</reference>
<feature type="domain" description="Protein kinase" evidence="1">
    <location>
        <begin position="225"/>
        <end position="573"/>
    </location>
</feature>
<protein>
    <recommendedName>
        <fullName evidence="1">Protein kinase domain-containing protein</fullName>
    </recommendedName>
</protein>
<dbReference type="InterPro" id="IPR011009">
    <property type="entry name" value="Kinase-like_dom_sf"/>
</dbReference>
<dbReference type="GO" id="GO:0005634">
    <property type="term" value="C:nucleus"/>
    <property type="evidence" value="ECO:0007669"/>
    <property type="project" value="TreeGrafter"/>
</dbReference>
<keyword evidence="3" id="KW-1185">Reference proteome</keyword>
<dbReference type="GO" id="GO:0044773">
    <property type="term" value="P:mitotic DNA damage checkpoint signaling"/>
    <property type="evidence" value="ECO:0007669"/>
    <property type="project" value="TreeGrafter"/>
</dbReference>
<dbReference type="PROSITE" id="PS50011">
    <property type="entry name" value="PROTEIN_KINASE_DOM"/>
    <property type="match status" value="1"/>
</dbReference>
<dbReference type="Proteomes" id="UP001215151">
    <property type="component" value="Unassembled WGS sequence"/>
</dbReference>
<sequence>MFAWLWLDIYTRSSIEDEDTIWENTRTIFQDANIDLWRRTDLCFQRARKGEIILSSGFAYIRSERVDEWGLVTKVFNSQNGLCHGATTADGHSVIVRIISIGDEGQNHLNVLRKIACGNDSILVDNHTIPLWREVHFEDLNSVGDILDMILQALEGLSFVHKLKIAHRDADKANFLVQWHPESLATMRVPLTRPRVYLTDFERASEVPTGILSAGTDPLKDEYLRPIAPELQSGGPYDVFKVDVWQFADSFRDFRSTIPAIDEIFHAMRDDDPATRLSSSEARDRLAKAIHDRAPIDLLVPPENGLCHGATTVDGHSAVVRIISIGDEGRNHLQVLRKIARGSDSLLVDNHAVPLWREVHFEDMVFGVFPFIGCDLFDIYAPWIKNSVGDIVDMILQAIEGLSFVHNLKIAHRDADRMNFLVQWYPESLANMRVPTIRPRVYLNDFERAMELPTGVLSAETDPLNDGYMRIVAPEARSGRPYDAFKADVWQFADSLWNFRSTVPAIDEVLAAMRDESPSTRPSSMEASDSLASVLHSMVPNDLLIAPRLLVDYYVEHWHKVNGLEPYVTAPRA</sequence>